<evidence type="ECO:0000313" key="6">
    <source>
        <dbReference type="Proteomes" id="UP000473648"/>
    </source>
</evidence>
<dbReference type="Gene3D" id="3.90.550.10">
    <property type="entry name" value="Spore Coat Polysaccharide Biosynthesis Protein SpsA, Chain A"/>
    <property type="match status" value="1"/>
</dbReference>
<feature type="site" description="Positions ribitol 5-phosphate for the nucleophilic attack" evidence="4">
    <location>
        <position position="159"/>
    </location>
</feature>
<evidence type="ECO:0000256" key="1">
    <source>
        <dbReference type="ARBA" id="ARBA00022679"/>
    </source>
</evidence>
<feature type="binding site" evidence="4">
    <location>
        <begin position="7"/>
        <end position="10"/>
    </location>
    <ligand>
        <name>CTP</name>
        <dbReference type="ChEBI" id="CHEBI:37563"/>
    </ligand>
</feature>
<dbReference type="InterPro" id="IPR018294">
    <property type="entry name" value="ISPD_synthase_CS"/>
</dbReference>
<dbReference type="GO" id="GO:0019350">
    <property type="term" value="P:teichoic acid biosynthetic process"/>
    <property type="evidence" value="ECO:0007669"/>
    <property type="project" value="UniProtKB-KW"/>
</dbReference>
<feature type="site" description="Transition state stabilizer" evidence="4">
    <location>
        <position position="14"/>
    </location>
</feature>
<evidence type="ECO:0000256" key="3">
    <source>
        <dbReference type="ARBA" id="ARBA00022944"/>
    </source>
</evidence>
<proteinExistence type="inferred from homology"/>
<dbReference type="EMBL" id="VOGB01000004">
    <property type="protein sequence ID" value="MQM73060.1"/>
    <property type="molecule type" value="Genomic_DNA"/>
</dbReference>
<dbReference type="PANTHER" id="PTHR43015">
    <property type="entry name" value="D-RIBITOL-5-PHOSPHATE CYTIDYLYLTRANSFERASE"/>
    <property type="match status" value="1"/>
</dbReference>
<comment type="similarity">
    <text evidence="4">Belongs to the IspD/TarI cytidylyltransferase family. TarI subfamily.</text>
</comment>
<keyword evidence="2 4" id="KW-0548">Nucleotidyltransferase</keyword>
<dbReference type="EC" id="2.7.7.40" evidence="4"/>
<name>A0A6L5GTE2_9FIRM</name>
<dbReference type="SUPFAM" id="SSF53448">
    <property type="entry name" value="Nucleotide-diphospho-sugar transferases"/>
    <property type="match status" value="1"/>
</dbReference>
<keyword evidence="6" id="KW-1185">Reference proteome</keyword>
<dbReference type="FunFam" id="3.90.550.10:FF:000003">
    <property type="entry name" value="2-C-methyl-D-erythritol 4-phosphate cytidylyltransferase"/>
    <property type="match status" value="1"/>
</dbReference>
<keyword evidence="1 4" id="KW-0808">Transferase</keyword>
<dbReference type="GO" id="GO:0047349">
    <property type="term" value="F:D-ribitol-5-phosphate cytidylyltransferase activity"/>
    <property type="evidence" value="ECO:0007669"/>
    <property type="project" value="UniProtKB-UniRule"/>
</dbReference>
<dbReference type="HAMAP" id="MF_02068">
    <property type="entry name" value="TarI"/>
    <property type="match status" value="1"/>
</dbReference>
<comment type="caution">
    <text evidence="5">The sequence shown here is derived from an EMBL/GenBank/DDBJ whole genome shotgun (WGS) entry which is preliminary data.</text>
</comment>
<gene>
    <name evidence="5" type="ORF">FRC53_06515</name>
</gene>
<evidence type="ECO:0000256" key="2">
    <source>
        <dbReference type="ARBA" id="ARBA00022695"/>
    </source>
</evidence>
<dbReference type="Proteomes" id="UP000473648">
    <property type="component" value="Unassembled WGS sequence"/>
</dbReference>
<dbReference type="InterPro" id="IPR034709">
    <property type="entry name" value="TarI"/>
</dbReference>
<dbReference type="InterPro" id="IPR034683">
    <property type="entry name" value="IspD/TarI"/>
</dbReference>
<evidence type="ECO:0000313" key="5">
    <source>
        <dbReference type="EMBL" id="MQM73060.1"/>
    </source>
</evidence>
<dbReference type="Pfam" id="PF01128">
    <property type="entry name" value="IspD"/>
    <property type="match status" value="1"/>
</dbReference>
<reference evidence="5" key="1">
    <citation type="journal article" date="2020" name="Appl. Environ. Microbiol.">
        <title>Medium-Chain Fatty Acid Synthesis by 'Candidatus Weimeria bifida' gen. nov., sp. nov., and 'Candidatus Pseudoramibacter fermentans' sp. nov.</title>
        <authorList>
            <person name="Scarborough M.J."/>
            <person name="Myers K.S."/>
            <person name="Donohue T.J."/>
            <person name="Noguera D.R."/>
        </authorList>
    </citation>
    <scope>NUCLEOTIDE SEQUENCE</scope>
    <source>
        <strain evidence="5">EUB1.1</strain>
    </source>
</reference>
<protein>
    <recommendedName>
        <fullName evidence="4">Ribitol-5-phosphate cytidylyltransferase</fullName>
        <ecNumber evidence="4">2.7.7.40</ecNumber>
    </recommendedName>
</protein>
<dbReference type="GO" id="GO:0005829">
    <property type="term" value="C:cytosol"/>
    <property type="evidence" value="ECO:0007669"/>
    <property type="project" value="TreeGrafter"/>
</dbReference>
<dbReference type="GO" id="GO:0008299">
    <property type="term" value="P:isoprenoid biosynthetic process"/>
    <property type="evidence" value="ECO:0007669"/>
    <property type="project" value="InterPro"/>
</dbReference>
<keyword evidence="3" id="KW-0777">Teichoic acid biosynthesis</keyword>
<evidence type="ECO:0000256" key="4">
    <source>
        <dbReference type="HAMAP-Rule" id="MF_02068"/>
    </source>
</evidence>
<dbReference type="PANTHER" id="PTHR43015:SF1">
    <property type="entry name" value="D-RIBITOL-5-PHOSPHATE CYTIDYLYLTRANSFERASE"/>
    <property type="match status" value="1"/>
</dbReference>
<organism evidence="5 6">
    <name type="scientific">Candidatus Pseudoramibacter fermentans</name>
    <dbReference type="NCBI Taxonomy" id="2594427"/>
    <lineage>
        <taxon>Bacteria</taxon>
        <taxon>Bacillati</taxon>
        <taxon>Bacillota</taxon>
        <taxon>Clostridia</taxon>
        <taxon>Eubacteriales</taxon>
        <taxon>Eubacteriaceae</taxon>
        <taxon>Pseudoramibacter</taxon>
    </lineage>
</organism>
<comment type="function">
    <text evidence="4">Catalyzes the transfer of the cytidylyl group of CTP to D-ribitol 5-phosphate.</text>
</comment>
<feature type="site" description="Transition state stabilizer" evidence="4">
    <location>
        <position position="22"/>
    </location>
</feature>
<dbReference type="InterPro" id="IPR029044">
    <property type="entry name" value="Nucleotide-diphossugar_trans"/>
</dbReference>
<dbReference type="PROSITE" id="PS01295">
    <property type="entry name" value="ISPD"/>
    <property type="match status" value="1"/>
</dbReference>
<comment type="caution">
    <text evidence="4">Lacks conserved residue(s) required for the propagation of feature annotation.</text>
</comment>
<feature type="site" description="Positions ribitol 5-phosphate for the nucleophilic attack" evidence="4">
    <location>
        <position position="216"/>
    </location>
</feature>
<dbReference type="CDD" id="cd02516">
    <property type="entry name" value="CDP-ME_synthetase"/>
    <property type="match status" value="1"/>
</dbReference>
<sequence>MNIAVIFAGGVGRRMHSKDRPKQFLNMYNKPIIIHTIDQFERHPLIDAIVVVCVEGWMAYLMELLDQYRIKKVKQVVPGGETGQLSIYNGLKAAENVAGQQESIVLIHDGVRPLINEKLITDNIETVKKYGSAITTAKVKETILVVEESESTIDYIPSRNNSRVAKAPQSFWLKDILNAHEKALSEGEKDFIDSCTMMQYYGYKLHLIDGPNQNIKITTPEDFFMARTILEIKENDQLYGLDD</sequence>
<dbReference type="AlphaFoldDB" id="A0A6L5GTE2"/>
<dbReference type="NCBIfam" id="NF001183">
    <property type="entry name" value="PRK00155.1-3"/>
    <property type="match status" value="1"/>
</dbReference>
<accession>A0A6L5GTE2</accession>
<comment type="catalytic activity">
    <reaction evidence="4">
        <text>D-ribitol 5-phosphate + CTP + H(+) = CDP-L-ribitol + diphosphate</text>
        <dbReference type="Rhea" id="RHEA:12456"/>
        <dbReference type="ChEBI" id="CHEBI:15378"/>
        <dbReference type="ChEBI" id="CHEBI:33019"/>
        <dbReference type="ChEBI" id="CHEBI:37563"/>
        <dbReference type="ChEBI" id="CHEBI:57608"/>
        <dbReference type="ChEBI" id="CHEBI:57695"/>
        <dbReference type="EC" id="2.7.7.40"/>
    </reaction>
</comment>
<feature type="binding site" evidence="4">
    <location>
        <begin position="80"/>
        <end position="86"/>
    </location>
    <ligand>
        <name>CTP</name>
        <dbReference type="ChEBI" id="CHEBI:37563"/>
    </ligand>
</feature>
<dbReference type="GO" id="GO:0050518">
    <property type="term" value="F:2-C-methyl-D-erythritol 4-phosphate cytidylyltransferase activity"/>
    <property type="evidence" value="ECO:0007669"/>
    <property type="project" value="UniProtKB-ARBA"/>
</dbReference>